<reference evidence="1 2" key="1">
    <citation type="journal article" date="2004" name="Nat. Biotechnol.">
        <title>The genome sequence of the anaerobic, sulfate-reducing bacterium Desulfovibrio vulgaris Hildenborough.</title>
        <authorList>
            <person name="Heidelberg J.F."/>
            <person name="Seshadri R."/>
            <person name="Haveman S.A."/>
            <person name="Hemme C.L."/>
            <person name="Paulsen I.T."/>
            <person name="Kolonay J.F."/>
            <person name="Eisen J.A."/>
            <person name="Ward N."/>
            <person name="Methe B."/>
            <person name="Brinkac L.M."/>
            <person name="Daugherty S.C."/>
            <person name="Deboy R.T."/>
            <person name="Dodson R.J."/>
            <person name="Durkin A.S."/>
            <person name="Madupu R."/>
            <person name="Nelson W.C."/>
            <person name="Sullivan S.A."/>
            <person name="Fouts D."/>
            <person name="Haft D.H."/>
            <person name="Selengut J."/>
            <person name="Peterson J.D."/>
            <person name="Davidsen T.M."/>
            <person name="Zafar N."/>
            <person name="Zhou L."/>
            <person name="Radune D."/>
            <person name="Dimitrov G."/>
            <person name="Hance M."/>
            <person name="Tran K."/>
            <person name="Khouri H."/>
            <person name="Gill J."/>
            <person name="Utterback T.R."/>
            <person name="Feldblyum T.V."/>
            <person name="Wall J.D."/>
            <person name="Voordouw G."/>
            <person name="Fraser C.M."/>
        </authorList>
    </citation>
    <scope>NUCLEOTIDE SEQUENCE [LARGE SCALE GENOMIC DNA]</scope>
    <source>
        <strain evidence="2">ATCC 29579 / DSM 644 / NCIMB 8303 / VKM B-1760 / Hildenborough</strain>
    </source>
</reference>
<dbReference type="EMBL" id="AE017285">
    <property type="protein sequence ID" value="AAS95705.1"/>
    <property type="molecule type" value="Genomic_DNA"/>
</dbReference>
<protein>
    <submittedName>
        <fullName evidence="1">Uncharacterized protein</fullName>
    </submittedName>
</protein>
<organism evidence="1 2">
    <name type="scientific">Nitratidesulfovibrio vulgaris (strain ATCC 29579 / DSM 644 / CCUG 34227 / NCIMB 8303 / VKM B-1760 / Hildenborough)</name>
    <name type="common">Desulfovibrio vulgaris</name>
    <dbReference type="NCBI Taxonomy" id="882"/>
    <lineage>
        <taxon>Bacteria</taxon>
        <taxon>Pseudomonadati</taxon>
        <taxon>Thermodesulfobacteriota</taxon>
        <taxon>Desulfovibrionia</taxon>
        <taxon>Desulfovibrionales</taxon>
        <taxon>Desulfovibrionaceae</taxon>
        <taxon>Nitratidesulfovibrio</taxon>
    </lineage>
</organism>
<proteinExistence type="predicted"/>
<keyword evidence="2" id="KW-1185">Reference proteome</keyword>
<name>Q72CQ6_NITV2</name>
<dbReference type="KEGG" id="dvu:DVU_1227"/>
<dbReference type="Proteomes" id="UP000002194">
    <property type="component" value="Chromosome"/>
</dbReference>
<evidence type="ECO:0000313" key="2">
    <source>
        <dbReference type="Proteomes" id="UP000002194"/>
    </source>
</evidence>
<dbReference type="PaxDb" id="882-DVU_1227"/>
<dbReference type="EnsemblBacteria" id="AAS95705">
    <property type="protein sequence ID" value="AAS95705"/>
    <property type="gene ID" value="DVU_1227"/>
</dbReference>
<dbReference type="AlphaFoldDB" id="Q72CQ6"/>
<accession>Q72CQ6</accession>
<gene>
    <name evidence="1" type="ordered locus">DVU_1227</name>
</gene>
<dbReference type="PATRIC" id="fig|882.5.peg.1149"/>
<dbReference type="HOGENOM" id="CLU_3342932_0_0_7"/>
<evidence type="ECO:0000313" key="1">
    <source>
        <dbReference type="EMBL" id="AAS95705.1"/>
    </source>
</evidence>
<sequence length="37" mass="3998">MLEPGVSVAGGRAAKVCRMFHARGGNEKRGLMPPFRL</sequence>
<dbReference type="STRING" id="882.DVU_1227"/>